<keyword evidence="2" id="KW-0812">Transmembrane</keyword>
<evidence type="ECO:0000256" key="1">
    <source>
        <dbReference type="SAM" id="Coils"/>
    </source>
</evidence>
<keyword evidence="4" id="KW-1185">Reference proteome</keyword>
<evidence type="ECO:0000313" key="4">
    <source>
        <dbReference type="Proteomes" id="UP000355283"/>
    </source>
</evidence>
<evidence type="ECO:0000313" key="3">
    <source>
        <dbReference type="EMBL" id="TFJ82064.1"/>
    </source>
</evidence>
<reference evidence="3 4" key="1">
    <citation type="submission" date="2019-01" db="EMBL/GenBank/DDBJ databases">
        <title>Nuclear Genome Assembly of the Microalgal Biofuel strain Nannochloropsis salina CCMP1776.</title>
        <authorList>
            <person name="Hovde B."/>
        </authorList>
    </citation>
    <scope>NUCLEOTIDE SEQUENCE [LARGE SCALE GENOMIC DNA]</scope>
    <source>
        <strain evidence="3 4">CCMP1776</strain>
    </source>
</reference>
<gene>
    <name evidence="3" type="ORF">NSK_006730</name>
</gene>
<dbReference type="Proteomes" id="UP000355283">
    <property type="component" value="Unassembled WGS sequence"/>
</dbReference>
<keyword evidence="2" id="KW-0472">Membrane</keyword>
<dbReference type="Gene3D" id="2.60.40.10">
    <property type="entry name" value="Immunoglobulins"/>
    <property type="match status" value="1"/>
</dbReference>
<accession>A0A4D9CTZ9</accession>
<protein>
    <recommendedName>
        <fullName evidence="5">Transmembrane protein</fullName>
    </recommendedName>
</protein>
<feature type="transmembrane region" description="Helical" evidence="2">
    <location>
        <begin position="257"/>
        <end position="276"/>
    </location>
</feature>
<proteinExistence type="predicted"/>
<organism evidence="3 4">
    <name type="scientific">Nannochloropsis salina CCMP1776</name>
    <dbReference type="NCBI Taxonomy" id="1027361"/>
    <lineage>
        <taxon>Eukaryota</taxon>
        <taxon>Sar</taxon>
        <taxon>Stramenopiles</taxon>
        <taxon>Ochrophyta</taxon>
        <taxon>Eustigmatophyceae</taxon>
        <taxon>Eustigmatales</taxon>
        <taxon>Monodopsidaceae</taxon>
        <taxon>Microchloropsis</taxon>
        <taxon>Microchloropsis salina</taxon>
    </lineage>
</organism>
<feature type="transmembrane region" description="Helical" evidence="2">
    <location>
        <begin position="20"/>
        <end position="40"/>
    </location>
</feature>
<dbReference type="EMBL" id="SDOX01000121">
    <property type="protein sequence ID" value="TFJ82064.1"/>
    <property type="molecule type" value="Genomic_DNA"/>
</dbReference>
<dbReference type="OrthoDB" id="4350at2759"/>
<name>A0A4D9CTZ9_9STRA</name>
<dbReference type="InterPro" id="IPR013783">
    <property type="entry name" value="Ig-like_fold"/>
</dbReference>
<comment type="caution">
    <text evidence="3">The sequence shown here is derived from an EMBL/GenBank/DDBJ whole genome shotgun (WGS) entry which is preliminary data.</text>
</comment>
<evidence type="ECO:0000256" key="2">
    <source>
        <dbReference type="SAM" id="Phobius"/>
    </source>
</evidence>
<sequence>MTFVLELEVLSAWSKPVRIMTRFLAAFLFLSLPLLVLGFLPSLPRSSLTSKVSGLTFTSKVGGKCALSVKLTKEEEEQEEREIQEEIERKMRGMLNAEGKPYAPWMMDQIDLEASSRAIRARKRREREQGSAVDTGNVFDPQGKEASVGLKYRVINDRDVELGWLTGEERDNVGYIIFRKRADEPGAEFEEVASFKTFPPLNSKGPEGGFYSYVDQGLEPGQYLYRVTDQDKKNKRTLLCQSGVEVQSSGEKLRNTAVLALFGALVVGGVVASFVYEPLQ</sequence>
<feature type="coiled-coil region" evidence="1">
    <location>
        <begin position="66"/>
        <end position="93"/>
    </location>
</feature>
<dbReference type="AlphaFoldDB" id="A0A4D9CTZ9"/>
<keyword evidence="2" id="KW-1133">Transmembrane helix</keyword>
<evidence type="ECO:0008006" key="5">
    <source>
        <dbReference type="Google" id="ProtNLM"/>
    </source>
</evidence>
<keyword evidence="1" id="KW-0175">Coiled coil</keyword>